<keyword evidence="1 5" id="KW-0853">WD repeat</keyword>
<evidence type="ECO:0000313" key="9">
    <source>
        <dbReference type="WBParaSite" id="Gr19_v10_g17065.t1"/>
    </source>
</evidence>
<dbReference type="InterPro" id="IPR036427">
    <property type="entry name" value="Bromodomain-like_sf"/>
</dbReference>
<feature type="compositionally biased region" description="Polar residues" evidence="6">
    <location>
        <begin position="877"/>
        <end position="892"/>
    </location>
</feature>
<dbReference type="Gene3D" id="2.130.10.10">
    <property type="entry name" value="YVTN repeat-like/Quinoprotein amine dehydrogenase"/>
    <property type="match status" value="3"/>
</dbReference>
<reference evidence="9" key="1">
    <citation type="submission" date="2022-11" db="UniProtKB">
        <authorList>
            <consortium name="WormBaseParasite"/>
        </authorList>
    </citation>
    <scope>IDENTIFICATION</scope>
</reference>
<dbReference type="PROSITE" id="PS50014">
    <property type="entry name" value="BROMODOMAIN_2"/>
    <property type="match status" value="1"/>
</dbReference>
<dbReference type="Pfam" id="PF00439">
    <property type="entry name" value="Bromodomain"/>
    <property type="match status" value="1"/>
</dbReference>
<dbReference type="SMART" id="SM00297">
    <property type="entry name" value="BROMO"/>
    <property type="match status" value="1"/>
</dbReference>
<evidence type="ECO:0000259" key="7">
    <source>
        <dbReference type="PROSITE" id="PS50014"/>
    </source>
</evidence>
<keyword evidence="2" id="KW-0677">Repeat</keyword>
<evidence type="ECO:0000256" key="6">
    <source>
        <dbReference type="SAM" id="MobiDB-lite"/>
    </source>
</evidence>
<dbReference type="InterPro" id="IPR057451">
    <property type="entry name" value="BRWD/PHIP_AD"/>
</dbReference>
<dbReference type="InterPro" id="IPR036322">
    <property type="entry name" value="WD40_repeat_dom_sf"/>
</dbReference>
<proteinExistence type="predicted"/>
<dbReference type="InterPro" id="IPR019775">
    <property type="entry name" value="WD40_repeat_CS"/>
</dbReference>
<protein>
    <submittedName>
        <fullName evidence="9">Bromo domain-containing protein</fullName>
    </submittedName>
</protein>
<feature type="compositionally biased region" description="Polar residues" evidence="6">
    <location>
        <begin position="439"/>
        <end position="454"/>
    </location>
</feature>
<feature type="repeat" description="WD" evidence="5">
    <location>
        <begin position="193"/>
        <end position="225"/>
    </location>
</feature>
<sequence>MSLLPCSSSALQTPPSTTSQFCPFDAQSKTEFLLLIHLYLQSDPRYRENALALFAAIQQNEFVPMRYDVNGVAHPQNLTTYLNSVAPFAGSLPALVQQLGRLQATANPSPVPNIAVRFFTSRRNALDRQAEEKIRSPSKLHIVISARPTMDAIQSIHHIAALRSREIGRCVPMSSRTLFRKELLCNLHQHTRILGHLSSIFCVAFDRTGHFLFTGADDNLVKVWDAQRCLLRFTFRGHSGEITDLSVSYENTLLASSSVDKTIRVWCLRKGTALRIFKGHTGTINSLQWVPLLAGPVRYLLSAGNDCAVMFQRYNMVTRAFDDPPVKFNERATGGARIISATHSPGGNLVIVGDTHQSLMMYKLSAQGVERLYEFQAHSDRIDTLVWSHQSLRFVSGSKDGTAKVWNLDEEGRWSPVELNPFPALPADRTTDGGELTAGASSQQTSRRGNVNSGTSNNGYKLTMLCWTLEDDMVISIGSDYLLRSWDWRSGQLLAKYPGHQNDVFCLNAHPIHKELVVSAGHDGLVIVWNVYNGTKLSKHRNENSDREAVAIFDNQISPDGTTVACVDAMGHLSVYGVGNNQEAMRRPHEQFYTTDYKPLEIDADGRVTDADTGELPERLPPPPFVKSDGTLLPEQDQRLVPGNDIASKEIIKPCAWLKRDIVPAMTDATLSHFRDRQMEISALELVEFEQKHCLETPEQFCADSRFHNNRLRSAAGASRRGGGRRPGATAAAGAATAARRLGGVHYRLAEFLRNRAPRYVLDNDFPEDENDHSYSASENEEVEENDGFMLNGIGHDERSTSSGNTSDVDDEGQEENENGWHLGANVVRRPDDEDDENDSDYELGRVERDTVFRERSSWTVTGRRKRRPPRPESADQRQGPSSQETTTNNDQEMNRHSARLRARAQRSAEEQQPSVNLQPRRYKTRAFISSASDEEAAEMDGEEDSRQSGTSRTSKSRSAPLANGFAAVKGGRASSGGAVHPEGRKRRKRRKNAAGRKKVVAERPQQKRRRIALPEVEDEEEEEEQQQLMKLEEEEETEEEEEHSEQEEEKSSDIDDSEYEQRPGTSKQSFERRENGRKRSAREMTRASVVAPQLRRLRQRRRTANRGSDVEWCENSNESVGGLSTEEHERANAHRRIHHFQQSYPQWLRMTERRRFPYFPQLGDEVVYFLEGHKTYLDQLKKNGLPTGNDMQPRSDLDAMEFCYVDTVEWVVRAGIHMAHLRLARCQDGRRIGSAFHIFFHDMQNVLDFLVLKQHFDASKQLNLQHGNRVEAIVDEKFYTGKVMQVTAVMDDYPTSDWCAVCVDWDNGEDDRYSPWDLQALTKGRKSESPATKEDSAKLAEYHPKHGEWAVPEWALANAPSRAVVSSTRSSASLLAQELYQQRVSAMIEQLSHLMEVVPFLEPVDLHVYKDYSNFVHYPMDLTTILERIHNNFYRRSLSILYDVQMLGKNALTYNELQYPIVRHACALVETIFVFMDDWKQNDPLPLFRNFVEAGMEGTKYWQLDLLATSIGGSGGSTSASFLSTAASSAVVGDALGSAQNGVHRHHQMQHSNAAFPTSSAPSSSSARPNLPLWATECCAMVDQLVEVFNERVTQRHQNELSNNFLASLKSVSDAILEFKTPETFVGRVRECLKASKEAAEESETRRSKVFQVILNLESLLQSKQQPILAKHRLMEADTLAQQRQHRRLRSGTLALNAGVGTSAATANGRNDQRQSRKAAISARELLLHIDQQDAKWEEEFDNGGGQEQQRRRHRRQR</sequence>
<dbReference type="PANTHER" id="PTHR16266:SF17">
    <property type="entry name" value="BRWD3"/>
    <property type="match status" value="1"/>
</dbReference>
<evidence type="ECO:0000256" key="5">
    <source>
        <dbReference type="PROSITE-ProRule" id="PRU00221"/>
    </source>
</evidence>
<evidence type="ECO:0000313" key="8">
    <source>
        <dbReference type="Proteomes" id="UP000887572"/>
    </source>
</evidence>
<feature type="region of interest" description="Disordered" evidence="6">
    <location>
        <begin position="417"/>
        <end position="454"/>
    </location>
</feature>
<feature type="repeat" description="WD" evidence="5">
    <location>
        <begin position="497"/>
        <end position="539"/>
    </location>
</feature>
<feature type="compositionally biased region" description="Acidic residues" evidence="6">
    <location>
        <begin position="933"/>
        <end position="944"/>
    </location>
</feature>
<evidence type="ECO:0000256" key="4">
    <source>
        <dbReference type="PROSITE-ProRule" id="PRU00035"/>
    </source>
</evidence>
<dbReference type="PRINTS" id="PR00320">
    <property type="entry name" value="GPROTEINBRPT"/>
</dbReference>
<dbReference type="GO" id="GO:0007010">
    <property type="term" value="P:cytoskeleton organization"/>
    <property type="evidence" value="ECO:0007669"/>
    <property type="project" value="TreeGrafter"/>
</dbReference>
<feature type="compositionally biased region" description="Basic and acidic residues" evidence="6">
    <location>
        <begin position="843"/>
        <end position="857"/>
    </location>
</feature>
<name>A0A914HFK3_GLORO</name>
<keyword evidence="3 4" id="KW-0103">Bromodomain</keyword>
<dbReference type="GO" id="GO:0006357">
    <property type="term" value="P:regulation of transcription by RNA polymerase II"/>
    <property type="evidence" value="ECO:0007669"/>
    <property type="project" value="TreeGrafter"/>
</dbReference>
<feature type="region of interest" description="Disordered" evidence="6">
    <location>
        <begin position="763"/>
        <end position="1124"/>
    </location>
</feature>
<feature type="domain" description="Bromo" evidence="7">
    <location>
        <begin position="1393"/>
        <end position="1463"/>
    </location>
</feature>
<dbReference type="PRINTS" id="PR00503">
    <property type="entry name" value="BROMODOMAIN"/>
</dbReference>
<dbReference type="CDD" id="cd00200">
    <property type="entry name" value="WD40"/>
    <property type="match status" value="1"/>
</dbReference>
<feature type="repeat" description="WD" evidence="5">
    <location>
        <begin position="375"/>
        <end position="409"/>
    </location>
</feature>
<dbReference type="InterPro" id="IPR020472">
    <property type="entry name" value="WD40_PAC1"/>
</dbReference>
<dbReference type="GO" id="GO:0008360">
    <property type="term" value="P:regulation of cell shape"/>
    <property type="evidence" value="ECO:0007669"/>
    <property type="project" value="TreeGrafter"/>
</dbReference>
<evidence type="ECO:0000256" key="2">
    <source>
        <dbReference type="ARBA" id="ARBA00022737"/>
    </source>
</evidence>
<dbReference type="InterPro" id="IPR001487">
    <property type="entry name" value="Bromodomain"/>
</dbReference>
<feature type="region of interest" description="Disordered" evidence="6">
    <location>
        <begin position="1738"/>
        <end position="1759"/>
    </location>
</feature>
<dbReference type="PROSITE" id="PS50294">
    <property type="entry name" value="WD_REPEATS_REGION"/>
    <property type="match status" value="4"/>
</dbReference>
<evidence type="ECO:0000256" key="3">
    <source>
        <dbReference type="ARBA" id="ARBA00023117"/>
    </source>
</evidence>
<dbReference type="SUPFAM" id="SSF47370">
    <property type="entry name" value="Bromodomain"/>
    <property type="match status" value="1"/>
</dbReference>
<feature type="compositionally biased region" description="Acidic residues" evidence="6">
    <location>
        <begin position="1016"/>
        <end position="1026"/>
    </location>
</feature>
<feature type="compositionally biased region" description="Acidic residues" evidence="6">
    <location>
        <begin position="808"/>
        <end position="818"/>
    </location>
</feature>
<dbReference type="SUPFAM" id="SSF50978">
    <property type="entry name" value="WD40 repeat-like"/>
    <property type="match status" value="1"/>
</dbReference>
<dbReference type="Pfam" id="PF25313">
    <property type="entry name" value="BRWD_AD"/>
    <property type="match status" value="1"/>
</dbReference>
<dbReference type="InterPro" id="IPR015943">
    <property type="entry name" value="WD40/YVTN_repeat-like_dom_sf"/>
</dbReference>
<feature type="compositionally biased region" description="Basic residues" evidence="6">
    <location>
        <begin position="984"/>
        <end position="999"/>
    </location>
</feature>
<dbReference type="Proteomes" id="UP000887572">
    <property type="component" value="Unplaced"/>
</dbReference>
<dbReference type="SMART" id="SM00320">
    <property type="entry name" value="WD40"/>
    <property type="match status" value="6"/>
</dbReference>
<dbReference type="Gene3D" id="1.20.920.10">
    <property type="entry name" value="Bromodomain-like"/>
    <property type="match status" value="1"/>
</dbReference>
<feature type="region of interest" description="Disordered" evidence="6">
    <location>
        <begin position="612"/>
        <end position="631"/>
    </location>
</feature>
<accession>A0A914HFK3</accession>
<feature type="repeat" description="WD" evidence="5">
    <location>
        <begin position="235"/>
        <end position="276"/>
    </location>
</feature>
<dbReference type="InterPro" id="IPR001680">
    <property type="entry name" value="WD40_rpt"/>
</dbReference>
<dbReference type="PANTHER" id="PTHR16266">
    <property type="entry name" value="WD REPEAT DOMAIN 9"/>
    <property type="match status" value="1"/>
</dbReference>
<dbReference type="GO" id="GO:0005634">
    <property type="term" value="C:nucleus"/>
    <property type="evidence" value="ECO:0007669"/>
    <property type="project" value="TreeGrafter"/>
</dbReference>
<dbReference type="PROSITE" id="PS00678">
    <property type="entry name" value="WD_REPEATS_1"/>
    <property type="match status" value="1"/>
</dbReference>
<organism evidence="8 9">
    <name type="scientific">Globodera rostochiensis</name>
    <name type="common">Golden nematode worm</name>
    <name type="synonym">Heterodera rostochiensis</name>
    <dbReference type="NCBI Taxonomy" id="31243"/>
    <lineage>
        <taxon>Eukaryota</taxon>
        <taxon>Metazoa</taxon>
        <taxon>Ecdysozoa</taxon>
        <taxon>Nematoda</taxon>
        <taxon>Chromadorea</taxon>
        <taxon>Rhabditida</taxon>
        <taxon>Tylenchina</taxon>
        <taxon>Tylenchomorpha</taxon>
        <taxon>Tylenchoidea</taxon>
        <taxon>Heteroderidae</taxon>
        <taxon>Heteroderinae</taxon>
        <taxon>Globodera</taxon>
    </lineage>
</organism>
<keyword evidence="8" id="KW-1185">Reference proteome</keyword>
<dbReference type="PROSITE" id="PS50082">
    <property type="entry name" value="WD_REPEATS_2"/>
    <property type="match status" value="4"/>
</dbReference>
<feature type="compositionally biased region" description="Polar residues" evidence="6">
    <location>
        <begin position="948"/>
        <end position="958"/>
    </location>
</feature>
<feature type="compositionally biased region" description="Acidic residues" evidence="6">
    <location>
        <begin position="1033"/>
        <end position="1059"/>
    </location>
</feature>
<feature type="compositionally biased region" description="Acidic residues" evidence="6">
    <location>
        <begin position="833"/>
        <end position="842"/>
    </location>
</feature>
<feature type="compositionally biased region" description="Basic residues" evidence="6">
    <location>
        <begin position="1096"/>
        <end position="1105"/>
    </location>
</feature>
<evidence type="ECO:0000256" key="1">
    <source>
        <dbReference type="ARBA" id="ARBA00022574"/>
    </source>
</evidence>
<feature type="region of interest" description="Disordered" evidence="6">
    <location>
        <begin position="1543"/>
        <end position="1569"/>
    </location>
</feature>
<dbReference type="InterPro" id="IPR052060">
    <property type="entry name" value="Bromo_WD_repeat"/>
</dbReference>
<feature type="compositionally biased region" description="Low complexity" evidence="6">
    <location>
        <begin position="1553"/>
        <end position="1569"/>
    </location>
</feature>
<dbReference type="WBParaSite" id="Gr19_v10_g17065.t1">
    <property type="protein sequence ID" value="Gr19_v10_g17065.t1"/>
    <property type="gene ID" value="Gr19_v10_g17065"/>
</dbReference>
<dbReference type="Pfam" id="PF00400">
    <property type="entry name" value="WD40"/>
    <property type="match status" value="4"/>
</dbReference>